<evidence type="ECO:0000256" key="5">
    <source>
        <dbReference type="ARBA" id="ARBA00022692"/>
    </source>
</evidence>
<dbReference type="RefSeq" id="WP_249316881.1">
    <property type="nucleotide sequence ID" value="NZ_JACRSR010000003.1"/>
</dbReference>
<evidence type="ECO:0000256" key="4">
    <source>
        <dbReference type="ARBA" id="ARBA00022475"/>
    </source>
</evidence>
<dbReference type="SUPFAM" id="SSF161098">
    <property type="entry name" value="MetI-like"/>
    <property type="match status" value="1"/>
</dbReference>
<keyword evidence="5 8" id="KW-0812">Transmembrane</keyword>
<feature type="transmembrane region" description="Helical" evidence="8">
    <location>
        <begin position="128"/>
        <end position="148"/>
    </location>
</feature>
<dbReference type="AlphaFoldDB" id="A0A926D6R9"/>
<comment type="similarity">
    <text evidence="2">Belongs to the binding-protein-dependent transport system permease family. CysTW subfamily.</text>
</comment>
<proteinExistence type="inferred from homology"/>
<feature type="transmembrane region" description="Helical" evidence="8">
    <location>
        <begin position="59"/>
        <end position="83"/>
    </location>
</feature>
<dbReference type="Gene3D" id="1.10.3720.10">
    <property type="entry name" value="MetI-like"/>
    <property type="match status" value="1"/>
</dbReference>
<keyword evidence="11" id="KW-1185">Reference proteome</keyword>
<dbReference type="Proteomes" id="UP000623172">
    <property type="component" value="Unassembled WGS sequence"/>
</dbReference>
<keyword evidence="3 8" id="KW-0813">Transport</keyword>
<evidence type="ECO:0000313" key="10">
    <source>
        <dbReference type="EMBL" id="MBC8531884.1"/>
    </source>
</evidence>
<evidence type="ECO:0000256" key="8">
    <source>
        <dbReference type="RuleBase" id="RU363032"/>
    </source>
</evidence>
<dbReference type="PANTHER" id="PTHR43848:SF2">
    <property type="entry name" value="PUTRESCINE TRANSPORT SYSTEM PERMEASE PROTEIN POTI"/>
    <property type="match status" value="1"/>
</dbReference>
<evidence type="ECO:0000256" key="2">
    <source>
        <dbReference type="ARBA" id="ARBA00007069"/>
    </source>
</evidence>
<gene>
    <name evidence="10" type="ORF">H8696_08495</name>
</gene>
<dbReference type="GO" id="GO:0055085">
    <property type="term" value="P:transmembrane transport"/>
    <property type="evidence" value="ECO:0007669"/>
    <property type="project" value="InterPro"/>
</dbReference>
<evidence type="ECO:0000256" key="1">
    <source>
        <dbReference type="ARBA" id="ARBA00004651"/>
    </source>
</evidence>
<reference evidence="10" key="1">
    <citation type="submission" date="2020-08" db="EMBL/GenBank/DDBJ databases">
        <title>Genome public.</title>
        <authorList>
            <person name="Liu C."/>
            <person name="Sun Q."/>
        </authorList>
    </citation>
    <scope>NUCLEOTIDE SEQUENCE</scope>
    <source>
        <strain evidence="10">NSJ-53</strain>
    </source>
</reference>
<feature type="transmembrane region" description="Helical" evidence="8">
    <location>
        <begin position="184"/>
        <end position="205"/>
    </location>
</feature>
<feature type="domain" description="ABC transmembrane type-1" evidence="9">
    <location>
        <begin position="60"/>
        <end position="247"/>
    </location>
</feature>
<protein>
    <submittedName>
        <fullName evidence="10">ABC transporter permease</fullName>
    </submittedName>
</protein>
<dbReference type="EMBL" id="JACRSR010000003">
    <property type="protein sequence ID" value="MBC8531884.1"/>
    <property type="molecule type" value="Genomic_DNA"/>
</dbReference>
<dbReference type="InterPro" id="IPR000515">
    <property type="entry name" value="MetI-like"/>
</dbReference>
<evidence type="ECO:0000256" key="6">
    <source>
        <dbReference type="ARBA" id="ARBA00022989"/>
    </source>
</evidence>
<name>A0A926D6R9_9FIRM</name>
<feature type="transmembrane region" description="Helical" evidence="8">
    <location>
        <begin position="9"/>
        <end position="30"/>
    </location>
</feature>
<dbReference type="InterPro" id="IPR035906">
    <property type="entry name" value="MetI-like_sf"/>
</dbReference>
<comment type="caution">
    <text evidence="10">The sequence shown here is derived from an EMBL/GenBank/DDBJ whole genome shotgun (WGS) entry which is preliminary data.</text>
</comment>
<dbReference type="InterPro" id="IPR051789">
    <property type="entry name" value="Bact_Polyamine_Transport"/>
</dbReference>
<keyword evidence="7 8" id="KW-0472">Membrane</keyword>
<dbReference type="PANTHER" id="PTHR43848">
    <property type="entry name" value="PUTRESCINE TRANSPORT SYSTEM PERMEASE PROTEIN POTI"/>
    <property type="match status" value="1"/>
</dbReference>
<feature type="transmembrane region" description="Helical" evidence="8">
    <location>
        <begin position="104"/>
        <end position="122"/>
    </location>
</feature>
<evidence type="ECO:0000259" key="9">
    <source>
        <dbReference type="PROSITE" id="PS50928"/>
    </source>
</evidence>
<dbReference type="CDD" id="cd06261">
    <property type="entry name" value="TM_PBP2"/>
    <property type="match status" value="1"/>
</dbReference>
<evidence type="ECO:0000313" key="11">
    <source>
        <dbReference type="Proteomes" id="UP000623172"/>
    </source>
</evidence>
<evidence type="ECO:0000256" key="7">
    <source>
        <dbReference type="ARBA" id="ARBA00023136"/>
    </source>
</evidence>
<accession>A0A926D6R9</accession>
<keyword evidence="4" id="KW-1003">Cell membrane</keyword>
<sequence length="266" mass="29457">MVKKFGKNLYLGLVLLFLYAPIIILILFSFNESKSRGTWTGFTFKWYAKLFSDPETMNALYVTLSMAIITAIVATLIGTVAAIGIHSMKKWPKALCMNVSYLPILNPEIVTAVSLMILFVFAKLDLGYFTMLLGHITFSIPYVILSIMPKLQQMNKHSYEAAMDLGCTPVQAVRKVILPEIMPGVITGAIMAFTLSLDDFVISFFTSSGVKNLSVHIYSMARRGIDPQINALSALMFVAVLLLLIIVNVRTARDAKKQNKNGGVMD</sequence>
<dbReference type="PROSITE" id="PS50928">
    <property type="entry name" value="ABC_TM1"/>
    <property type="match status" value="1"/>
</dbReference>
<dbReference type="GO" id="GO:0005886">
    <property type="term" value="C:plasma membrane"/>
    <property type="evidence" value="ECO:0007669"/>
    <property type="project" value="UniProtKB-SubCell"/>
</dbReference>
<organism evidence="10 11">
    <name type="scientific">Gehongia tenuis</name>
    <dbReference type="NCBI Taxonomy" id="2763655"/>
    <lineage>
        <taxon>Bacteria</taxon>
        <taxon>Bacillati</taxon>
        <taxon>Bacillota</taxon>
        <taxon>Clostridia</taxon>
        <taxon>Christensenellales</taxon>
        <taxon>Christensenellaceae</taxon>
        <taxon>Gehongia</taxon>
    </lineage>
</organism>
<comment type="subcellular location">
    <subcellularLocation>
        <location evidence="1 8">Cell membrane</location>
        <topology evidence="1 8">Multi-pass membrane protein</topology>
    </subcellularLocation>
</comment>
<evidence type="ECO:0000256" key="3">
    <source>
        <dbReference type="ARBA" id="ARBA00022448"/>
    </source>
</evidence>
<keyword evidence="6 8" id="KW-1133">Transmembrane helix</keyword>
<dbReference type="Pfam" id="PF00528">
    <property type="entry name" value="BPD_transp_1"/>
    <property type="match status" value="1"/>
</dbReference>
<feature type="transmembrane region" description="Helical" evidence="8">
    <location>
        <begin position="229"/>
        <end position="249"/>
    </location>
</feature>